<gene>
    <name evidence="3" type="primary">SPCC126.12</name>
    <name evidence="3" type="ORF">LCER1_G000322</name>
</gene>
<dbReference type="PANTHER" id="PTHR13799:SF13">
    <property type="entry name" value="NIF3-LIKE PROTEIN 1"/>
    <property type="match status" value="1"/>
</dbReference>
<dbReference type="FunFam" id="3.40.1390.30:FF:000001">
    <property type="entry name" value="GTP cyclohydrolase 1 type 2"/>
    <property type="match status" value="1"/>
</dbReference>
<dbReference type="InterPro" id="IPR036069">
    <property type="entry name" value="DUF34/NIF3_sf"/>
</dbReference>
<dbReference type="OrthoDB" id="3345469at2759"/>
<feature type="binding site" evidence="2">
    <location>
        <position position="258"/>
    </location>
    <ligand>
        <name>a divalent metal cation</name>
        <dbReference type="ChEBI" id="CHEBI:60240"/>
        <label>1</label>
    </ligand>
</feature>
<dbReference type="GO" id="GO:0005739">
    <property type="term" value="C:mitochondrion"/>
    <property type="evidence" value="ECO:0007669"/>
    <property type="project" value="TreeGrafter"/>
</dbReference>
<evidence type="ECO:0000313" key="3">
    <source>
        <dbReference type="EMBL" id="TVY58693.1"/>
    </source>
</evidence>
<keyword evidence="2" id="KW-0479">Metal-binding</keyword>
<comment type="caution">
    <text evidence="3">The sequence shown here is derived from an EMBL/GenBank/DDBJ whole genome shotgun (WGS) entry which is preliminary data.</text>
</comment>
<evidence type="ECO:0000256" key="2">
    <source>
        <dbReference type="PIRSR" id="PIRSR602678-1"/>
    </source>
</evidence>
<dbReference type="AlphaFoldDB" id="A0A7D8V1E6"/>
<dbReference type="InterPro" id="IPR002678">
    <property type="entry name" value="DUF34/NIF3"/>
</dbReference>
<evidence type="ECO:0000313" key="4">
    <source>
        <dbReference type="Proteomes" id="UP000481288"/>
    </source>
</evidence>
<dbReference type="Gene3D" id="3.40.1390.30">
    <property type="entry name" value="NIF3 (NGG1p interacting factor 3)-like"/>
    <property type="match status" value="1"/>
</dbReference>
<dbReference type="EMBL" id="QGMG01000029">
    <property type="protein sequence ID" value="TVY58693.1"/>
    <property type="molecule type" value="Genomic_DNA"/>
</dbReference>
<name>A0A7D8V1E6_9HELO</name>
<dbReference type="SUPFAM" id="SSF102705">
    <property type="entry name" value="NIF3 (NGG1p interacting factor 3)-like"/>
    <property type="match status" value="1"/>
</dbReference>
<dbReference type="Pfam" id="PF01784">
    <property type="entry name" value="DUF34_NIF3"/>
    <property type="match status" value="1"/>
</dbReference>
<feature type="binding site" evidence="2">
    <location>
        <position position="114"/>
    </location>
    <ligand>
        <name>a divalent metal cation</name>
        <dbReference type="ChEBI" id="CHEBI:60240"/>
        <label>1</label>
    </ligand>
</feature>
<dbReference type="GO" id="GO:0046872">
    <property type="term" value="F:metal ion binding"/>
    <property type="evidence" value="ECO:0007669"/>
    <property type="project" value="UniProtKB-KW"/>
</dbReference>
<evidence type="ECO:0000256" key="1">
    <source>
        <dbReference type="ARBA" id="ARBA00006964"/>
    </source>
</evidence>
<feature type="binding site" evidence="2">
    <location>
        <position position="262"/>
    </location>
    <ligand>
        <name>a divalent metal cation</name>
        <dbReference type="ChEBI" id="CHEBI:60240"/>
        <label>1</label>
    </ligand>
</feature>
<sequence length="316" mass="34320">MANPTVSPFSQAVVGAMRKLYPEKLADSSFDNTGLLLEAPYRPGHLKSSALLTVDLTRAVADEAIARKDSIIIAYHPIIFRPLKALTQSNTQQSTLLRLAQEGISVYSPHTALDAAEEGLNDFLVACLTAEKPIEDRYAALSEVRHESTVLTPVKDAPPGFETAGYGRIVRFHTPQTFGEIIARIAFQLKLPGVSVAAPQSIPASERDQIKISSVGICAGSGSMLNGLDVDLLFTGELSHHEALAAIENGKCVITTFHSNSERRFLEARLLDQLNAATKVEVEELGKKGQWEESLTKDFTIAASKADRDPFVIVMH</sequence>
<proteinExistence type="inferred from homology"/>
<dbReference type="Proteomes" id="UP000481288">
    <property type="component" value="Unassembled WGS sequence"/>
</dbReference>
<accession>A0A7D8V1E6</accession>
<dbReference type="NCBIfam" id="TIGR00486">
    <property type="entry name" value="YbgI_SA1388"/>
    <property type="match status" value="1"/>
</dbReference>
<reference evidence="3 4" key="1">
    <citation type="submission" date="2018-05" db="EMBL/GenBank/DDBJ databases">
        <title>Whole genome sequencing for identification of molecular markers to develop diagnostic detection tools for the regulated plant pathogen Lachnellula willkommii.</title>
        <authorList>
            <person name="Giroux E."/>
            <person name="Bilodeau G."/>
        </authorList>
    </citation>
    <scope>NUCLEOTIDE SEQUENCE [LARGE SCALE GENOMIC DNA]</scope>
    <source>
        <strain evidence="3 4">CBS 625.97</strain>
    </source>
</reference>
<keyword evidence="4" id="KW-1185">Reference proteome</keyword>
<feature type="binding site" evidence="2">
    <location>
        <position position="76"/>
    </location>
    <ligand>
        <name>a divalent metal cation</name>
        <dbReference type="ChEBI" id="CHEBI:60240"/>
        <label>1</label>
    </ligand>
</feature>
<organism evidence="3 4">
    <name type="scientific">Lachnellula cervina</name>
    <dbReference type="NCBI Taxonomy" id="1316786"/>
    <lineage>
        <taxon>Eukaryota</taxon>
        <taxon>Fungi</taxon>
        <taxon>Dikarya</taxon>
        <taxon>Ascomycota</taxon>
        <taxon>Pezizomycotina</taxon>
        <taxon>Leotiomycetes</taxon>
        <taxon>Helotiales</taxon>
        <taxon>Lachnaceae</taxon>
        <taxon>Lachnellula</taxon>
    </lineage>
</organism>
<protein>
    <submittedName>
        <fullName evidence="3">Protein NIF3-like</fullName>
    </submittedName>
</protein>
<dbReference type="PANTHER" id="PTHR13799">
    <property type="entry name" value="NGG1 INTERACTING FACTOR 3"/>
    <property type="match status" value="1"/>
</dbReference>
<comment type="similarity">
    <text evidence="1">Belongs to the GTP cyclohydrolase I type 2/NIF3 family.</text>
</comment>